<sequence>MKTEIDKRCQNEYNALREVMVCPPTHMKIGKIINETQKHFSDENIDTNIAMKQHQAFVDVLKKHGATIVEITPEPQMNEQVFTRDIGFCIGENIFIANMARKIREPETEVLKHTLKEKGDSYTELDVFSIEGGDVIVDNKYVWVGISERTTHEAVEVLREFVTDREVIPVPIKKDILHLDCAFNIIGDKQALIYPQAFTSEDLEKINSLYDLIIIPDEEQFTLGTNVFSIGDKKVISLPENKKVNRAIEQRGFEVIEVDFSEIIKSGGSFRCCTFPLVRE</sequence>
<dbReference type="Proteomes" id="UP000252585">
    <property type="component" value="Unassembled WGS sequence"/>
</dbReference>
<accession>A0A368X5K2</accession>
<name>A0A368X5K2_9BACI</name>
<reference evidence="1 2" key="1">
    <citation type="submission" date="2018-07" db="EMBL/GenBank/DDBJ databases">
        <title>Genomic Encyclopedia of Type Strains, Phase IV (KMG-IV): sequencing the most valuable type-strain genomes for metagenomic binning, comparative biology and taxonomic classification.</title>
        <authorList>
            <person name="Goeker M."/>
        </authorList>
    </citation>
    <scope>NUCLEOTIDE SEQUENCE [LARGE SCALE GENOMIC DNA]</scope>
    <source>
        <strain evidence="1 2">DSM 27696</strain>
    </source>
</reference>
<protein>
    <submittedName>
        <fullName evidence="1">N-dimethylarginine dimethylaminohydrolase</fullName>
    </submittedName>
</protein>
<comment type="caution">
    <text evidence="1">The sequence shown here is derived from an EMBL/GenBank/DDBJ whole genome shotgun (WGS) entry which is preliminary data.</text>
</comment>
<keyword evidence="2" id="KW-1185">Reference proteome</keyword>
<dbReference type="Pfam" id="PF19420">
    <property type="entry name" value="DDAH_eukar"/>
    <property type="match status" value="1"/>
</dbReference>
<dbReference type="RefSeq" id="WP_245937511.1">
    <property type="nucleotide sequence ID" value="NZ_QPJJ01000021.1"/>
</dbReference>
<dbReference type="EMBL" id="QPJJ01000021">
    <property type="protein sequence ID" value="RCW62979.1"/>
    <property type="molecule type" value="Genomic_DNA"/>
</dbReference>
<evidence type="ECO:0000313" key="2">
    <source>
        <dbReference type="Proteomes" id="UP000252585"/>
    </source>
</evidence>
<dbReference type="AlphaFoldDB" id="A0A368X5K2"/>
<dbReference type="PANTHER" id="PTHR47271:SF2">
    <property type="entry name" value="ARGININE DEIMINASE"/>
    <property type="match status" value="1"/>
</dbReference>
<dbReference type="GO" id="GO:0019546">
    <property type="term" value="P:L-arginine deiminase pathway"/>
    <property type="evidence" value="ECO:0007669"/>
    <property type="project" value="TreeGrafter"/>
</dbReference>
<proteinExistence type="predicted"/>
<evidence type="ECO:0000313" key="1">
    <source>
        <dbReference type="EMBL" id="RCW62979.1"/>
    </source>
</evidence>
<keyword evidence="1" id="KW-0378">Hydrolase</keyword>
<organism evidence="1 2">
    <name type="scientific">Saliterribacillus persicus</name>
    <dbReference type="NCBI Taxonomy" id="930114"/>
    <lineage>
        <taxon>Bacteria</taxon>
        <taxon>Bacillati</taxon>
        <taxon>Bacillota</taxon>
        <taxon>Bacilli</taxon>
        <taxon>Bacillales</taxon>
        <taxon>Bacillaceae</taxon>
        <taxon>Saliterribacillus</taxon>
    </lineage>
</organism>
<dbReference type="GO" id="GO:0016990">
    <property type="term" value="F:arginine deiminase activity"/>
    <property type="evidence" value="ECO:0007669"/>
    <property type="project" value="TreeGrafter"/>
</dbReference>
<gene>
    <name evidence="1" type="ORF">DFR57_12117</name>
</gene>
<dbReference type="Gene3D" id="3.75.10.10">
    <property type="entry name" value="L-arginine/glycine Amidinotransferase, Chain A"/>
    <property type="match status" value="1"/>
</dbReference>
<dbReference type="PANTHER" id="PTHR47271">
    <property type="entry name" value="ARGININE DEIMINASE"/>
    <property type="match status" value="1"/>
</dbReference>
<dbReference type="SUPFAM" id="SSF55909">
    <property type="entry name" value="Pentein"/>
    <property type="match status" value="1"/>
</dbReference>